<organism evidence="2 4">
    <name type="scientific">Mycena maculata</name>
    <dbReference type="NCBI Taxonomy" id="230809"/>
    <lineage>
        <taxon>Eukaryota</taxon>
        <taxon>Fungi</taxon>
        <taxon>Dikarya</taxon>
        <taxon>Basidiomycota</taxon>
        <taxon>Agaricomycotina</taxon>
        <taxon>Agaricomycetes</taxon>
        <taxon>Agaricomycetidae</taxon>
        <taxon>Agaricales</taxon>
        <taxon>Marasmiineae</taxon>
        <taxon>Mycenaceae</taxon>
        <taxon>Mycena</taxon>
    </lineage>
</organism>
<comment type="caution">
    <text evidence="2">The sequence shown here is derived from an EMBL/GenBank/DDBJ whole genome shotgun (WGS) entry which is preliminary data.</text>
</comment>
<reference evidence="2" key="1">
    <citation type="submission" date="2023-03" db="EMBL/GenBank/DDBJ databases">
        <title>Massive genome expansion in bonnet fungi (Mycena s.s.) driven by repeated elements and novel gene families across ecological guilds.</title>
        <authorList>
            <consortium name="Lawrence Berkeley National Laboratory"/>
            <person name="Harder C.B."/>
            <person name="Miyauchi S."/>
            <person name="Viragh M."/>
            <person name="Kuo A."/>
            <person name="Thoen E."/>
            <person name="Andreopoulos B."/>
            <person name="Lu D."/>
            <person name="Skrede I."/>
            <person name="Drula E."/>
            <person name="Henrissat B."/>
            <person name="Morin E."/>
            <person name="Kohler A."/>
            <person name="Barry K."/>
            <person name="LaButti K."/>
            <person name="Morin E."/>
            <person name="Salamov A."/>
            <person name="Lipzen A."/>
            <person name="Mereny Z."/>
            <person name="Hegedus B."/>
            <person name="Baldrian P."/>
            <person name="Stursova M."/>
            <person name="Weitz H."/>
            <person name="Taylor A."/>
            <person name="Grigoriev I.V."/>
            <person name="Nagy L.G."/>
            <person name="Martin F."/>
            <person name="Kauserud H."/>
        </authorList>
    </citation>
    <scope>NUCLEOTIDE SEQUENCE</scope>
    <source>
        <strain evidence="2">CBHHK188m</strain>
    </source>
</reference>
<keyword evidence="4" id="KW-1185">Reference proteome</keyword>
<evidence type="ECO:0000256" key="1">
    <source>
        <dbReference type="SAM" id="MobiDB-lite"/>
    </source>
</evidence>
<feature type="region of interest" description="Disordered" evidence="1">
    <location>
        <begin position="102"/>
        <end position="143"/>
    </location>
</feature>
<proteinExistence type="predicted"/>
<dbReference type="AlphaFoldDB" id="A0AAD7J8S8"/>
<feature type="region of interest" description="Disordered" evidence="1">
    <location>
        <begin position="1"/>
        <end position="34"/>
    </location>
</feature>
<evidence type="ECO:0000313" key="2">
    <source>
        <dbReference type="EMBL" id="KAJ7758555.1"/>
    </source>
</evidence>
<dbReference type="EMBL" id="JARJLG010000022">
    <property type="protein sequence ID" value="KAJ7771119.1"/>
    <property type="molecule type" value="Genomic_DNA"/>
</dbReference>
<evidence type="ECO:0000313" key="4">
    <source>
        <dbReference type="Proteomes" id="UP001215280"/>
    </source>
</evidence>
<dbReference type="Proteomes" id="UP001215280">
    <property type="component" value="Unassembled WGS sequence"/>
</dbReference>
<dbReference type="EMBL" id="JARJLG010000055">
    <property type="protein sequence ID" value="KAJ7758555.1"/>
    <property type="molecule type" value="Genomic_DNA"/>
</dbReference>
<accession>A0AAD7J8S8</accession>
<sequence>MASEPNPRPGTRSYRRWDTIDPNPPIPARPPDADAYRLDPSIPIEPIQSIYTFPDFSHTQARLRAPMQSTAEKESDKFDAMEDFLKNLPFDTLGEFLATLFHNPSRSEPDPRGTIPRGESCTEGDDGCSGGESTTKKEADEPEINTEICTPLLDQMYFISGPIQNVIAPEWEFGDLTPFLRLKMLWIDTHNLPLLTALDLVSQADTASPHFG</sequence>
<name>A0AAD7J8S8_9AGAR</name>
<gene>
    <name evidence="3" type="ORF">DFH07DRAFT_953734</name>
    <name evidence="2" type="ORF">DFH07DRAFT_958414</name>
</gene>
<evidence type="ECO:0000313" key="3">
    <source>
        <dbReference type="EMBL" id="KAJ7771119.1"/>
    </source>
</evidence>
<protein>
    <submittedName>
        <fullName evidence="2">Uncharacterized protein</fullName>
    </submittedName>
</protein>